<dbReference type="Gene3D" id="1.10.8.10">
    <property type="entry name" value="DNA helicase RuvA subunit, C-terminal domain"/>
    <property type="match status" value="1"/>
</dbReference>
<dbReference type="EMBL" id="RBII01000001">
    <property type="protein sequence ID" value="RKQ71635.1"/>
    <property type="molecule type" value="Genomic_DNA"/>
</dbReference>
<evidence type="ECO:0000256" key="6">
    <source>
        <dbReference type="HAMAP-Rule" id="MF_00050"/>
    </source>
</evidence>
<keyword evidence="4 6" id="KW-0251">Elongation factor</keyword>
<evidence type="ECO:0000313" key="10">
    <source>
        <dbReference type="EMBL" id="RKQ71635.1"/>
    </source>
</evidence>
<evidence type="ECO:0000259" key="9">
    <source>
        <dbReference type="Pfam" id="PF00889"/>
    </source>
</evidence>
<accession>A0A420WL73</accession>
<dbReference type="InterPro" id="IPR001816">
    <property type="entry name" value="Transl_elong_EFTs/EF1B"/>
</dbReference>
<dbReference type="InterPro" id="IPR014039">
    <property type="entry name" value="Transl_elong_EFTs/EF1B_dimer"/>
</dbReference>
<organism evidence="10 11">
    <name type="scientific">Litorimonas taeanensis</name>
    <dbReference type="NCBI Taxonomy" id="568099"/>
    <lineage>
        <taxon>Bacteria</taxon>
        <taxon>Pseudomonadati</taxon>
        <taxon>Pseudomonadota</taxon>
        <taxon>Alphaproteobacteria</taxon>
        <taxon>Maricaulales</taxon>
        <taxon>Robiginitomaculaceae</taxon>
    </lineage>
</organism>
<dbReference type="GO" id="GO:0003746">
    <property type="term" value="F:translation elongation factor activity"/>
    <property type="evidence" value="ECO:0007669"/>
    <property type="project" value="UniProtKB-UniRule"/>
</dbReference>
<evidence type="ECO:0000256" key="8">
    <source>
        <dbReference type="RuleBase" id="RU000643"/>
    </source>
</evidence>
<dbReference type="CDD" id="cd14275">
    <property type="entry name" value="UBA_EF-Ts"/>
    <property type="match status" value="1"/>
</dbReference>
<comment type="subcellular location">
    <subcellularLocation>
        <location evidence="6 8">Cytoplasm</location>
    </subcellularLocation>
</comment>
<dbReference type="SUPFAM" id="SSF46934">
    <property type="entry name" value="UBA-like"/>
    <property type="match status" value="1"/>
</dbReference>
<dbReference type="Proteomes" id="UP000282211">
    <property type="component" value="Unassembled WGS sequence"/>
</dbReference>
<dbReference type="PROSITE" id="PS01127">
    <property type="entry name" value="EF_TS_2"/>
    <property type="match status" value="1"/>
</dbReference>
<proteinExistence type="inferred from homology"/>
<gene>
    <name evidence="6" type="primary">tsf</name>
    <name evidence="10" type="ORF">DES40_0962</name>
</gene>
<comment type="caution">
    <text evidence="10">The sequence shown here is derived from an EMBL/GenBank/DDBJ whole genome shotgun (WGS) entry which is preliminary data.</text>
</comment>
<dbReference type="FunFam" id="1.10.286.20:FF:000001">
    <property type="entry name" value="Elongation factor Ts"/>
    <property type="match status" value="1"/>
</dbReference>
<evidence type="ECO:0000256" key="5">
    <source>
        <dbReference type="ARBA" id="ARBA00022917"/>
    </source>
</evidence>
<dbReference type="InterPro" id="IPR036402">
    <property type="entry name" value="EF-Ts_dimer_sf"/>
</dbReference>
<protein>
    <recommendedName>
        <fullName evidence="2 6">Elongation factor Ts</fullName>
        <shortName evidence="6">EF-Ts</shortName>
    </recommendedName>
</protein>
<comment type="function">
    <text evidence="6 7">Associates with the EF-Tu.GDP complex and induces the exchange of GDP to GTP. It remains bound to the aminoacyl-tRNA.EF-Tu.GTP complex up to the GTP hydrolysis stage on the ribosome.</text>
</comment>
<feature type="region of interest" description="Involved in Mg(2+) ion dislocation from EF-Tu" evidence="6">
    <location>
        <begin position="80"/>
        <end position="83"/>
    </location>
</feature>
<evidence type="ECO:0000256" key="2">
    <source>
        <dbReference type="ARBA" id="ARBA00016956"/>
    </source>
</evidence>
<sequence>MAQITAAMVKSLRDQTSAGMMDCKKALNETNGDMEAAIDWLRTKGIAKADKKAGRVAAEGLVAVALAPKTGAVVEVNSETDFVARNEGFQTAVKEVAGLAVTVNSSEELAETKTSTGETVTEYFATLVGKIGENMTFRRMQRLSVENGVVAGYIHNAAAENMGKIGVLVALESTGDVAKLEELGKKIAMHIAATNPLSLTVDDLDQDLVAKERAALKAEALESGKPEAIVDKMVEGRMVKFFKESVLMTQIFVMDGERSIEQVIADEAKALGTDIKMTSYVRMGVGDGIEKKDEDFAAEVAAAVAGS</sequence>
<dbReference type="InterPro" id="IPR009060">
    <property type="entry name" value="UBA-like_sf"/>
</dbReference>
<dbReference type="Gene3D" id="1.10.286.20">
    <property type="match status" value="1"/>
</dbReference>
<dbReference type="NCBIfam" id="TIGR00116">
    <property type="entry name" value="tsf"/>
    <property type="match status" value="1"/>
</dbReference>
<feature type="domain" description="Translation elongation factor EFTs/EF1B dimerisation" evidence="9">
    <location>
        <begin position="71"/>
        <end position="286"/>
    </location>
</feature>
<keyword evidence="11" id="KW-1185">Reference proteome</keyword>
<dbReference type="Pfam" id="PF00889">
    <property type="entry name" value="EF_TS"/>
    <property type="match status" value="1"/>
</dbReference>
<dbReference type="Gene3D" id="3.30.479.20">
    <property type="entry name" value="Elongation factor Ts, dimerisation domain"/>
    <property type="match status" value="2"/>
</dbReference>
<evidence type="ECO:0000313" key="11">
    <source>
        <dbReference type="Proteomes" id="UP000282211"/>
    </source>
</evidence>
<evidence type="ECO:0000256" key="3">
    <source>
        <dbReference type="ARBA" id="ARBA00022490"/>
    </source>
</evidence>
<keyword evidence="5 6" id="KW-0648">Protein biosynthesis</keyword>
<reference evidence="10 11" key="1">
    <citation type="submission" date="2018-10" db="EMBL/GenBank/DDBJ databases">
        <title>Genomic Encyclopedia of Type Strains, Phase IV (KMG-IV): sequencing the most valuable type-strain genomes for metagenomic binning, comparative biology and taxonomic classification.</title>
        <authorList>
            <person name="Goeker M."/>
        </authorList>
    </citation>
    <scope>NUCLEOTIDE SEQUENCE [LARGE SCALE GENOMIC DNA]</scope>
    <source>
        <strain evidence="10 11">DSM 22008</strain>
    </source>
</reference>
<dbReference type="AlphaFoldDB" id="A0A420WL73"/>
<dbReference type="SUPFAM" id="SSF54713">
    <property type="entry name" value="Elongation factor Ts (EF-Ts), dimerisation domain"/>
    <property type="match status" value="2"/>
</dbReference>
<dbReference type="PROSITE" id="PS01126">
    <property type="entry name" value="EF_TS_1"/>
    <property type="match status" value="1"/>
</dbReference>
<dbReference type="PANTHER" id="PTHR11741:SF0">
    <property type="entry name" value="ELONGATION FACTOR TS, MITOCHONDRIAL"/>
    <property type="match status" value="1"/>
</dbReference>
<evidence type="ECO:0000256" key="7">
    <source>
        <dbReference type="RuleBase" id="RU000642"/>
    </source>
</evidence>
<dbReference type="GO" id="GO:0005737">
    <property type="term" value="C:cytoplasm"/>
    <property type="evidence" value="ECO:0007669"/>
    <property type="project" value="UniProtKB-SubCell"/>
</dbReference>
<dbReference type="HAMAP" id="MF_00050">
    <property type="entry name" value="EF_Ts"/>
    <property type="match status" value="1"/>
</dbReference>
<dbReference type="InParanoid" id="A0A420WL73"/>
<dbReference type="PANTHER" id="PTHR11741">
    <property type="entry name" value="ELONGATION FACTOR TS"/>
    <property type="match status" value="1"/>
</dbReference>
<dbReference type="OrthoDB" id="9808348at2"/>
<evidence type="ECO:0000256" key="4">
    <source>
        <dbReference type="ARBA" id="ARBA00022768"/>
    </source>
</evidence>
<dbReference type="FunCoup" id="A0A420WL73">
    <property type="interactions" value="545"/>
</dbReference>
<comment type="similarity">
    <text evidence="1 6 7">Belongs to the EF-Ts family.</text>
</comment>
<dbReference type="RefSeq" id="WP_121099395.1">
    <property type="nucleotide sequence ID" value="NZ_RBII01000001.1"/>
</dbReference>
<evidence type="ECO:0000256" key="1">
    <source>
        <dbReference type="ARBA" id="ARBA00005532"/>
    </source>
</evidence>
<keyword evidence="3 6" id="KW-0963">Cytoplasm</keyword>
<name>A0A420WL73_9PROT</name>
<dbReference type="FunFam" id="1.10.8.10:FF:000001">
    <property type="entry name" value="Elongation factor Ts"/>
    <property type="match status" value="1"/>
</dbReference>
<dbReference type="InterPro" id="IPR018101">
    <property type="entry name" value="Transl_elong_Ts_CS"/>
</dbReference>